<dbReference type="AlphaFoldDB" id="A0A5C5G7L6"/>
<evidence type="ECO:0000313" key="2">
    <source>
        <dbReference type="EMBL" id="TNY30753.1"/>
    </source>
</evidence>
<proteinExistence type="predicted"/>
<gene>
    <name evidence="2" type="ORF">FHY64_19465</name>
</gene>
<dbReference type="PANTHER" id="PTHR36124:SF1">
    <property type="entry name" value="ER-BOUND OXYGENASE MPAB_MPAB'_RUBBER OXYGENASE CATALYTIC DOMAIN-CONTAINING PROTEIN"/>
    <property type="match status" value="1"/>
</dbReference>
<organism evidence="2 3">
    <name type="scientific">Pelagovum pacificum</name>
    <dbReference type="NCBI Taxonomy" id="2588711"/>
    <lineage>
        <taxon>Bacteria</taxon>
        <taxon>Pseudomonadati</taxon>
        <taxon>Pseudomonadota</taxon>
        <taxon>Alphaproteobacteria</taxon>
        <taxon>Rhodobacterales</taxon>
        <taxon>Paracoccaceae</taxon>
        <taxon>Pelagovum</taxon>
    </lineage>
</organism>
<dbReference type="InterPro" id="IPR046366">
    <property type="entry name" value="MPAB"/>
</dbReference>
<dbReference type="EMBL" id="VFFF01000004">
    <property type="protein sequence ID" value="TNY30753.1"/>
    <property type="molecule type" value="Genomic_DNA"/>
</dbReference>
<evidence type="ECO:0000259" key="1">
    <source>
        <dbReference type="Pfam" id="PF09995"/>
    </source>
</evidence>
<sequence>MRRSAWAREIETLDPEVDFERIGYLLATCEFAWDTEKALQFALFRTYAVPSISGLLSRTGEFSRRPLKRYDDTELLLAEVAENGLGSDRGRAAVDRMNDMHGRYRIANADMVYVLSTFVLEPVRWLQRYGKRPLTEREKRAGLIYYRDLGARMGIRDMPESLDAFDTFNRAYEAEHFRYADSNAEIGCATRDLLMSFYLPRRLARIGHPFIYALMDDPLREAMGFPRPPRWIVGLVKGGLRLRAQALRVLPARRKPRLVTRKRRVGYPGGYDIASLGTFKTPASR</sequence>
<dbReference type="RefSeq" id="WP_140197548.1">
    <property type="nucleotide sequence ID" value="NZ_CP065915.1"/>
</dbReference>
<dbReference type="Pfam" id="PF09995">
    <property type="entry name" value="MPAB_Lcp_cat"/>
    <property type="match status" value="1"/>
</dbReference>
<dbReference type="InterPro" id="IPR018713">
    <property type="entry name" value="MPAB/Lcp_cat_dom"/>
</dbReference>
<reference evidence="2 3" key="1">
    <citation type="submission" date="2019-06" db="EMBL/GenBank/DDBJ databases">
        <title>Genome of new Rhodobacteraceae sp. SM1903.</title>
        <authorList>
            <person name="Ren X."/>
        </authorList>
    </citation>
    <scope>NUCLEOTIDE SEQUENCE [LARGE SCALE GENOMIC DNA]</scope>
    <source>
        <strain evidence="2 3">SM1903</strain>
    </source>
</reference>
<evidence type="ECO:0000313" key="3">
    <source>
        <dbReference type="Proteomes" id="UP000314011"/>
    </source>
</evidence>
<dbReference type="Proteomes" id="UP000314011">
    <property type="component" value="Unassembled WGS sequence"/>
</dbReference>
<keyword evidence="3" id="KW-1185">Reference proteome</keyword>
<dbReference type="PANTHER" id="PTHR36124">
    <property type="match status" value="1"/>
</dbReference>
<protein>
    <submittedName>
        <fullName evidence="2">DUF2236 domain-containing protein</fullName>
    </submittedName>
</protein>
<accession>A0A5C5G7L6</accession>
<feature type="domain" description="ER-bound oxygenase mpaB/mpaB'/Rubber oxygenase catalytic" evidence="1">
    <location>
        <begin position="59"/>
        <end position="231"/>
    </location>
</feature>
<dbReference type="GO" id="GO:0016491">
    <property type="term" value="F:oxidoreductase activity"/>
    <property type="evidence" value="ECO:0007669"/>
    <property type="project" value="InterPro"/>
</dbReference>
<dbReference type="OrthoDB" id="836517at2"/>
<comment type="caution">
    <text evidence="2">The sequence shown here is derived from an EMBL/GenBank/DDBJ whole genome shotgun (WGS) entry which is preliminary data.</text>
</comment>
<name>A0A5C5G7L6_9RHOB</name>